<feature type="compositionally biased region" description="Low complexity" evidence="1">
    <location>
        <begin position="148"/>
        <end position="165"/>
    </location>
</feature>
<organism evidence="2 3">
    <name type="scientific">Roseateles amylovorans</name>
    <dbReference type="NCBI Taxonomy" id="2978473"/>
    <lineage>
        <taxon>Bacteria</taxon>
        <taxon>Pseudomonadati</taxon>
        <taxon>Pseudomonadota</taxon>
        <taxon>Betaproteobacteria</taxon>
        <taxon>Burkholderiales</taxon>
        <taxon>Sphaerotilaceae</taxon>
        <taxon>Roseateles</taxon>
    </lineage>
</organism>
<dbReference type="Proteomes" id="UP001064933">
    <property type="component" value="Chromosome"/>
</dbReference>
<feature type="region of interest" description="Disordered" evidence="1">
    <location>
        <begin position="132"/>
        <end position="197"/>
    </location>
</feature>
<sequence>MTSSPASAASAPLGRQHPPLGRRVAQAPGQARSGSDHPGTTRPAHPLLRRTPAVALEERSAATPLPTQPAHQPLIRTPGVGPGGTSAPSTEPSRAHAALTRTLASPLDPHAAYTTPTPPTRMALARSPAVNPFDARRLPSDPGAHAPLSALNSNASTVSNSSVHSDLAYDVEDPDQPATPERSLGTPWARMDGPQRNLQNMSRDTRAMFDPLRPATGTLDTPAEQQALREDLERLRNMPLRSLLNERRQSRAQSQVPLEFARAVIVHRDVVTQRGGQMLERLKSPTAEQMLEDIRSWPDRDRANAIAALTWANMVEFELGKESPATARLIALCAENKHLSNHIDAYFQTLEYRHNNQDFQRGLRAGASRRAPESRLPYPVEAMLTTLGIREWRRDRPSPDTP</sequence>
<accession>A0ABY6B958</accession>
<evidence type="ECO:0000313" key="2">
    <source>
        <dbReference type="EMBL" id="UXH79762.1"/>
    </source>
</evidence>
<name>A0ABY6B958_9BURK</name>
<evidence type="ECO:0000313" key="3">
    <source>
        <dbReference type="Proteomes" id="UP001064933"/>
    </source>
</evidence>
<keyword evidence="3" id="KW-1185">Reference proteome</keyword>
<proteinExistence type="predicted"/>
<feature type="region of interest" description="Disordered" evidence="1">
    <location>
        <begin position="1"/>
        <end position="97"/>
    </location>
</feature>
<reference evidence="2" key="1">
    <citation type="submission" date="2022-10" db="EMBL/GenBank/DDBJ databases">
        <title>Characterization and whole genome sequencing of a new Roseateles species, isolated from fresh water.</title>
        <authorList>
            <person name="Guliayeva D.Y."/>
            <person name="Akhremchuk A.E."/>
            <person name="Sikolenko M.A."/>
            <person name="Valentovich L.N."/>
            <person name="Sidarenka A.V."/>
        </authorList>
    </citation>
    <scope>NUCLEOTIDE SEQUENCE</scope>
    <source>
        <strain evidence="2">BIM B-1768</strain>
    </source>
</reference>
<gene>
    <name evidence="2" type="ORF">N4261_07675</name>
</gene>
<protein>
    <submittedName>
        <fullName evidence="2">Uncharacterized protein</fullName>
    </submittedName>
</protein>
<dbReference type="RefSeq" id="WP_261759582.1">
    <property type="nucleotide sequence ID" value="NZ_CP104562.2"/>
</dbReference>
<evidence type="ECO:0000256" key="1">
    <source>
        <dbReference type="SAM" id="MobiDB-lite"/>
    </source>
</evidence>
<feature type="compositionally biased region" description="Low complexity" evidence="1">
    <location>
        <begin position="1"/>
        <end position="12"/>
    </location>
</feature>
<dbReference type="EMBL" id="CP104562">
    <property type="protein sequence ID" value="UXH79762.1"/>
    <property type="molecule type" value="Genomic_DNA"/>
</dbReference>